<dbReference type="AlphaFoldDB" id="A0A426YF25"/>
<dbReference type="Proteomes" id="UP000287651">
    <property type="component" value="Unassembled WGS sequence"/>
</dbReference>
<gene>
    <name evidence="1" type="ORF">B296_00013805</name>
</gene>
<evidence type="ECO:0000313" key="1">
    <source>
        <dbReference type="EMBL" id="RRT50351.1"/>
    </source>
</evidence>
<proteinExistence type="predicted"/>
<dbReference type="EMBL" id="AMZH03012809">
    <property type="protein sequence ID" value="RRT50351.1"/>
    <property type="molecule type" value="Genomic_DNA"/>
</dbReference>
<accession>A0A426YF25</accession>
<protein>
    <submittedName>
        <fullName evidence="1">Uncharacterized protein</fullName>
    </submittedName>
</protein>
<reference evidence="1 2" key="1">
    <citation type="journal article" date="2014" name="Agronomy (Basel)">
        <title>A Draft Genome Sequence for Ensete ventricosum, the Drought-Tolerant Tree Against Hunger.</title>
        <authorList>
            <person name="Harrison J."/>
            <person name="Moore K.A."/>
            <person name="Paszkiewicz K."/>
            <person name="Jones T."/>
            <person name="Grant M."/>
            <person name="Ambacheew D."/>
            <person name="Muzemil S."/>
            <person name="Studholme D.J."/>
        </authorList>
    </citation>
    <scope>NUCLEOTIDE SEQUENCE [LARGE SCALE GENOMIC DNA]</scope>
</reference>
<sequence length="209" mass="23089">MPSPTEEPSLLYDVSVEFHLIATVPCFQQPWHLLSSRSPTPPSIRQPCHLWSPALFFKSLSIASIKTEYTLLCFPFCSPSFVDSVADALHSAVDLFYNHSPLFDGSITSAEGYAPKSAGSSDFLLPPSTQINLLHPPLTQIIGRGGLLLPPSTDLRSLCSLVRLHDSTASGRAWQPPEPNELQRTVLLLLLQRCLEEPQSFRIPASKRQ</sequence>
<evidence type="ECO:0000313" key="2">
    <source>
        <dbReference type="Proteomes" id="UP000287651"/>
    </source>
</evidence>
<organism evidence="1 2">
    <name type="scientific">Ensete ventricosum</name>
    <name type="common">Abyssinian banana</name>
    <name type="synonym">Musa ensete</name>
    <dbReference type="NCBI Taxonomy" id="4639"/>
    <lineage>
        <taxon>Eukaryota</taxon>
        <taxon>Viridiplantae</taxon>
        <taxon>Streptophyta</taxon>
        <taxon>Embryophyta</taxon>
        <taxon>Tracheophyta</taxon>
        <taxon>Spermatophyta</taxon>
        <taxon>Magnoliopsida</taxon>
        <taxon>Liliopsida</taxon>
        <taxon>Zingiberales</taxon>
        <taxon>Musaceae</taxon>
        <taxon>Ensete</taxon>
    </lineage>
</organism>
<comment type="caution">
    <text evidence="1">The sequence shown here is derived from an EMBL/GenBank/DDBJ whole genome shotgun (WGS) entry which is preliminary data.</text>
</comment>
<name>A0A426YF25_ENSVE</name>